<dbReference type="RefSeq" id="WP_092263688.1">
    <property type="nucleotide sequence ID" value="NZ_FNZA01000003.1"/>
</dbReference>
<dbReference type="Proteomes" id="UP000199223">
    <property type="component" value="Unassembled WGS sequence"/>
</dbReference>
<evidence type="ECO:0000256" key="1">
    <source>
        <dbReference type="ARBA" id="ARBA00004651"/>
    </source>
</evidence>
<comment type="subcellular location">
    <subcellularLocation>
        <location evidence="1">Cell membrane</location>
        <topology evidence="1">Multi-pass membrane protein</topology>
    </subcellularLocation>
</comment>
<feature type="domain" description="RCK C-terminal" evidence="9">
    <location>
        <begin position="262"/>
        <end position="344"/>
    </location>
</feature>
<comment type="similarity">
    <text evidence="2">Belongs to the AAE transporter (TC 2.A.81) family.</text>
</comment>
<dbReference type="InterPro" id="IPR006512">
    <property type="entry name" value="YidE_YbjL"/>
</dbReference>
<keyword evidence="4" id="KW-1003">Cell membrane</keyword>
<evidence type="ECO:0000313" key="11">
    <source>
        <dbReference type="Proteomes" id="UP000199223"/>
    </source>
</evidence>
<evidence type="ECO:0000256" key="6">
    <source>
        <dbReference type="ARBA" id="ARBA00022989"/>
    </source>
</evidence>
<dbReference type="NCBIfam" id="TIGR01625">
    <property type="entry name" value="YidE_YbjL_dupl"/>
    <property type="match status" value="2"/>
</dbReference>
<dbReference type="OrthoDB" id="9155749at2"/>
<protein>
    <submittedName>
        <fullName evidence="10">Putative transport protein</fullName>
    </submittedName>
</protein>
<feature type="transmembrane region" description="Helical" evidence="8">
    <location>
        <begin position="449"/>
        <end position="467"/>
    </location>
</feature>
<dbReference type="GO" id="GO:0006813">
    <property type="term" value="P:potassium ion transport"/>
    <property type="evidence" value="ECO:0007669"/>
    <property type="project" value="InterPro"/>
</dbReference>
<dbReference type="AlphaFoldDB" id="A0A1H6VJZ8"/>
<dbReference type="InterPro" id="IPR036721">
    <property type="entry name" value="RCK_C_sf"/>
</dbReference>
<evidence type="ECO:0000256" key="4">
    <source>
        <dbReference type="ARBA" id="ARBA00022475"/>
    </source>
</evidence>
<sequence>MNVQLLIDNPLLLLFLIAAIGYPLGRVGIRGFSLGVAAVLFTGLAFGALDPNLKTPPLLYEFGLVLFVYTIGIASGPAFFSAMKRGGPRDNAAVVGVLLLAAGLVVGAVRLLGLKGTYGAGLLAGSLTNTPALAGVLERLRASGVSDAVQSEPVVAYSVAYPMGVVAMLLAITVLKKLWKVPDAKAPEPIDHRSVRVERPASLLTMPDSIRIGRYQQGERVRLASIYDERIKREIRAGDVISLIGPARVLAEVVAQIGEDLGEALELSREQLDMRRMFVSERSVAGRKLGELALHEKYGATVTRIRRGDTDHLADENTVLQLGDRVRVVAPREQIAPLTRLFGDSYHRLSEIDIATFSIGIALGLLLGLVSIPLGGGQSFKLGLAGGPLIVGLILGALGQTGPLNWQLPYNANLTLRQLGLILFLAGVGSRSGYAFFTTVVSPLGLQLFLAGTLVTTFAAMGLLWYAHKVQKVSFAHATGLLAGLQTQPAVLGFATETMKSDEPNVSYATVYPLATITKLVLAQLLLGFGVAG</sequence>
<keyword evidence="11" id="KW-1185">Reference proteome</keyword>
<dbReference type="InterPro" id="IPR050144">
    <property type="entry name" value="AAE_transporter"/>
</dbReference>
<evidence type="ECO:0000259" key="9">
    <source>
        <dbReference type="PROSITE" id="PS51202"/>
    </source>
</evidence>
<gene>
    <name evidence="10" type="ORF">SAMN04488058_103168</name>
</gene>
<accession>A0A1H6VJZ8</accession>
<feature type="transmembrane region" description="Helical" evidence="8">
    <location>
        <begin position="6"/>
        <end position="24"/>
    </location>
</feature>
<evidence type="ECO:0000256" key="2">
    <source>
        <dbReference type="ARBA" id="ARBA00009854"/>
    </source>
</evidence>
<dbReference type="GO" id="GO:0008324">
    <property type="term" value="F:monoatomic cation transmembrane transporter activity"/>
    <property type="evidence" value="ECO:0007669"/>
    <property type="project" value="InterPro"/>
</dbReference>
<name>A0A1H6VJZ8_9DEIO</name>
<dbReference type="GO" id="GO:0005886">
    <property type="term" value="C:plasma membrane"/>
    <property type="evidence" value="ECO:0007669"/>
    <property type="project" value="UniProtKB-SubCell"/>
</dbReference>
<dbReference type="Gene3D" id="3.30.70.1450">
    <property type="entry name" value="Regulator of K+ conductance, C-terminal domain"/>
    <property type="match status" value="1"/>
</dbReference>
<dbReference type="Pfam" id="PF02080">
    <property type="entry name" value="TrkA_C"/>
    <property type="match status" value="1"/>
</dbReference>
<keyword evidence="5 8" id="KW-0812">Transmembrane</keyword>
<reference evidence="11" key="1">
    <citation type="submission" date="2016-10" db="EMBL/GenBank/DDBJ databases">
        <authorList>
            <person name="Varghese N."/>
            <person name="Submissions S."/>
        </authorList>
    </citation>
    <scope>NUCLEOTIDE SEQUENCE [LARGE SCALE GENOMIC DNA]</scope>
    <source>
        <strain evidence="11">CGMCC 1.10218</strain>
    </source>
</reference>
<feature type="transmembrane region" description="Helical" evidence="8">
    <location>
        <begin position="92"/>
        <end position="113"/>
    </location>
</feature>
<feature type="transmembrane region" description="Helical" evidence="8">
    <location>
        <begin position="380"/>
        <end position="398"/>
    </location>
</feature>
<feature type="transmembrane region" description="Helical" evidence="8">
    <location>
        <begin position="419"/>
        <end position="437"/>
    </location>
</feature>
<evidence type="ECO:0000256" key="7">
    <source>
        <dbReference type="ARBA" id="ARBA00023136"/>
    </source>
</evidence>
<feature type="transmembrane region" description="Helical" evidence="8">
    <location>
        <begin position="354"/>
        <end position="374"/>
    </location>
</feature>
<dbReference type="SUPFAM" id="SSF116726">
    <property type="entry name" value="TrkA C-terminal domain-like"/>
    <property type="match status" value="1"/>
</dbReference>
<evidence type="ECO:0000313" key="10">
    <source>
        <dbReference type="EMBL" id="SEJ03986.1"/>
    </source>
</evidence>
<organism evidence="10 11">
    <name type="scientific">Deinococcus reticulitermitis</name>
    <dbReference type="NCBI Taxonomy" id="856736"/>
    <lineage>
        <taxon>Bacteria</taxon>
        <taxon>Thermotogati</taxon>
        <taxon>Deinococcota</taxon>
        <taxon>Deinococci</taxon>
        <taxon>Deinococcales</taxon>
        <taxon>Deinococcaceae</taxon>
        <taxon>Deinococcus</taxon>
    </lineage>
</organism>
<evidence type="ECO:0000256" key="8">
    <source>
        <dbReference type="SAM" id="Phobius"/>
    </source>
</evidence>
<feature type="transmembrane region" description="Helical" evidence="8">
    <location>
        <begin position="61"/>
        <end position="80"/>
    </location>
</feature>
<evidence type="ECO:0000256" key="3">
    <source>
        <dbReference type="ARBA" id="ARBA00022448"/>
    </source>
</evidence>
<keyword evidence="3" id="KW-0813">Transport</keyword>
<keyword evidence="7 8" id="KW-0472">Membrane</keyword>
<dbReference type="PANTHER" id="PTHR30445:SF3">
    <property type="entry name" value="TRANSPORT PROTEIN YIDE-RELATED"/>
    <property type="match status" value="1"/>
</dbReference>
<dbReference type="PANTHER" id="PTHR30445">
    <property type="entry name" value="K(+)_H(+) ANTIPORTER SUBUNIT KHTT"/>
    <property type="match status" value="1"/>
</dbReference>
<keyword evidence="6 8" id="KW-1133">Transmembrane helix</keyword>
<dbReference type="EMBL" id="FNZA01000003">
    <property type="protein sequence ID" value="SEJ03986.1"/>
    <property type="molecule type" value="Genomic_DNA"/>
</dbReference>
<dbReference type="Pfam" id="PF06826">
    <property type="entry name" value="Asp-Al_Ex"/>
    <property type="match status" value="2"/>
</dbReference>
<dbReference type="STRING" id="856736.SAMN04488058_103168"/>
<dbReference type="InterPro" id="IPR006037">
    <property type="entry name" value="RCK_C"/>
</dbReference>
<feature type="transmembrane region" description="Helical" evidence="8">
    <location>
        <begin position="154"/>
        <end position="175"/>
    </location>
</feature>
<dbReference type="PROSITE" id="PS51202">
    <property type="entry name" value="RCK_C"/>
    <property type="match status" value="1"/>
</dbReference>
<feature type="transmembrane region" description="Helical" evidence="8">
    <location>
        <begin position="31"/>
        <end position="49"/>
    </location>
</feature>
<evidence type="ECO:0000256" key="5">
    <source>
        <dbReference type="ARBA" id="ARBA00022692"/>
    </source>
</evidence>
<proteinExistence type="inferred from homology"/>